<protein>
    <recommendedName>
        <fullName evidence="1">DUF7788 domain-containing protein</fullName>
    </recommendedName>
</protein>
<name>A0A314YBM8_PRUYE</name>
<keyword evidence="3" id="KW-1185">Reference proteome</keyword>
<dbReference type="PANTHER" id="PTHR31373:SF17">
    <property type="entry name" value="OS06G0652100 PROTEIN"/>
    <property type="match status" value="1"/>
</dbReference>
<feature type="domain" description="DUF7788" evidence="1">
    <location>
        <begin position="3"/>
        <end position="98"/>
    </location>
</feature>
<dbReference type="Proteomes" id="UP000250321">
    <property type="component" value="Unassembled WGS sequence"/>
</dbReference>
<comment type="caution">
    <text evidence="2">The sequence shown here is derived from an EMBL/GenBank/DDBJ whole genome shotgun (WGS) entry which is preliminary data.</text>
</comment>
<organism evidence="2 3">
    <name type="scientific">Prunus yedoensis var. nudiflora</name>
    <dbReference type="NCBI Taxonomy" id="2094558"/>
    <lineage>
        <taxon>Eukaryota</taxon>
        <taxon>Viridiplantae</taxon>
        <taxon>Streptophyta</taxon>
        <taxon>Embryophyta</taxon>
        <taxon>Tracheophyta</taxon>
        <taxon>Spermatophyta</taxon>
        <taxon>Magnoliopsida</taxon>
        <taxon>eudicotyledons</taxon>
        <taxon>Gunneridae</taxon>
        <taxon>Pentapetalae</taxon>
        <taxon>rosids</taxon>
        <taxon>fabids</taxon>
        <taxon>Rosales</taxon>
        <taxon>Rosaceae</taxon>
        <taxon>Amygdaloideae</taxon>
        <taxon>Amygdaleae</taxon>
        <taxon>Prunus</taxon>
    </lineage>
</organism>
<evidence type="ECO:0000313" key="2">
    <source>
        <dbReference type="EMBL" id="PQQ01648.1"/>
    </source>
</evidence>
<gene>
    <name evidence="2" type="ORF">Pyn_33789</name>
</gene>
<proteinExistence type="predicted"/>
<dbReference type="STRING" id="2094558.A0A314YBM8"/>
<dbReference type="InterPro" id="IPR011205">
    <property type="entry name" value="UCP015417_vWA"/>
</dbReference>
<accession>A0A314YBM8</accession>
<dbReference type="OrthoDB" id="1149618at2759"/>
<dbReference type="AlphaFoldDB" id="A0A314YBM8"/>
<evidence type="ECO:0000313" key="3">
    <source>
        <dbReference type="Proteomes" id="UP000250321"/>
    </source>
</evidence>
<reference evidence="2 3" key="1">
    <citation type="submission" date="2018-02" db="EMBL/GenBank/DDBJ databases">
        <title>Draft genome of wild Prunus yedoensis var. nudiflora.</title>
        <authorList>
            <person name="Baek S."/>
            <person name="Kim J.-H."/>
            <person name="Choi K."/>
            <person name="Kim G.-B."/>
            <person name="Cho A."/>
            <person name="Jang H."/>
            <person name="Shin C.-H."/>
            <person name="Yu H.-J."/>
            <person name="Mun J.-H."/>
        </authorList>
    </citation>
    <scope>NUCLEOTIDE SEQUENCE [LARGE SCALE GENOMIC DNA]</scope>
    <source>
        <strain evidence="3">cv. Jeju island</strain>
        <tissue evidence="2">Leaf</tissue>
    </source>
</reference>
<dbReference type="EMBL" id="PJQY01001544">
    <property type="protein sequence ID" value="PQQ01648.1"/>
    <property type="molecule type" value="Genomic_DNA"/>
</dbReference>
<dbReference type="PANTHER" id="PTHR31373">
    <property type="entry name" value="OS06G0652100 PROTEIN"/>
    <property type="match status" value="1"/>
</dbReference>
<dbReference type="Pfam" id="PF25043">
    <property type="entry name" value="DUF7788"/>
    <property type="match status" value="1"/>
</dbReference>
<dbReference type="InterPro" id="IPR056690">
    <property type="entry name" value="DUF7788"/>
</dbReference>
<sequence length="142" mass="16095">MVCGMEIDFRKVFDMILQVAVDGNLRPDQMGKMVFVLTCLENFDTAGGSCWESDYEALQKNLKEKGYGDAVPHIVFWHLDPYETVPVSCRQRPGVAIICLSPSWIMMGKLACTMSWKQPSLAYGVTDLKLHYVSDQKVQERP</sequence>
<evidence type="ECO:0000259" key="1">
    <source>
        <dbReference type="Pfam" id="PF25043"/>
    </source>
</evidence>